<keyword evidence="3" id="KW-0597">Phosphoprotein</keyword>
<reference evidence="8 9" key="1">
    <citation type="submission" date="2024-05" db="EMBL/GenBank/DDBJ databases">
        <title>Roseateles sp. DJS-2-20 16S ribosomal RNA gene Genome sequencing and assembly.</title>
        <authorList>
            <person name="Woo H."/>
        </authorList>
    </citation>
    <scope>NUCLEOTIDE SEQUENCE [LARGE SCALE GENOMIC DNA]</scope>
    <source>
        <strain evidence="8 9">DJS-2-20</strain>
    </source>
</reference>
<evidence type="ECO:0000256" key="4">
    <source>
        <dbReference type="ARBA" id="ARBA00022679"/>
    </source>
</evidence>
<evidence type="ECO:0000256" key="1">
    <source>
        <dbReference type="ARBA" id="ARBA00000085"/>
    </source>
</evidence>
<keyword evidence="5 8" id="KW-0418">Kinase</keyword>
<dbReference type="PRINTS" id="PR00344">
    <property type="entry name" value="BCTRLSENSOR"/>
</dbReference>
<dbReference type="Proteomes" id="UP001495147">
    <property type="component" value="Unassembled WGS sequence"/>
</dbReference>
<keyword evidence="6" id="KW-1133">Transmembrane helix</keyword>
<evidence type="ECO:0000256" key="3">
    <source>
        <dbReference type="ARBA" id="ARBA00022553"/>
    </source>
</evidence>
<dbReference type="Pfam" id="PF02518">
    <property type="entry name" value="HATPase_c"/>
    <property type="match status" value="1"/>
</dbReference>
<keyword evidence="6" id="KW-0812">Transmembrane</keyword>
<dbReference type="SUPFAM" id="SSF55874">
    <property type="entry name" value="ATPase domain of HSP90 chaperone/DNA topoisomerase II/histidine kinase"/>
    <property type="match status" value="1"/>
</dbReference>
<dbReference type="InterPro" id="IPR036890">
    <property type="entry name" value="HATPase_C_sf"/>
</dbReference>
<dbReference type="SUPFAM" id="SSF47384">
    <property type="entry name" value="Homodimeric domain of signal transducing histidine kinase"/>
    <property type="match status" value="1"/>
</dbReference>
<gene>
    <name evidence="8" type="ORF">ABDJ85_04110</name>
</gene>
<keyword evidence="6" id="KW-0472">Membrane</keyword>
<dbReference type="InterPro" id="IPR003661">
    <property type="entry name" value="HisK_dim/P_dom"/>
</dbReference>
<evidence type="ECO:0000256" key="5">
    <source>
        <dbReference type="ARBA" id="ARBA00022777"/>
    </source>
</evidence>
<dbReference type="InterPro" id="IPR003594">
    <property type="entry name" value="HATPase_dom"/>
</dbReference>
<dbReference type="EC" id="2.7.13.3" evidence="2"/>
<dbReference type="PROSITE" id="PS50109">
    <property type="entry name" value="HIS_KIN"/>
    <property type="match status" value="1"/>
</dbReference>
<evidence type="ECO:0000259" key="7">
    <source>
        <dbReference type="PROSITE" id="PS50109"/>
    </source>
</evidence>
<feature type="transmembrane region" description="Helical" evidence="6">
    <location>
        <begin position="85"/>
        <end position="104"/>
    </location>
</feature>
<dbReference type="Pfam" id="PF00512">
    <property type="entry name" value="HisKA"/>
    <property type="match status" value="1"/>
</dbReference>
<dbReference type="PANTHER" id="PTHR43047:SF9">
    <property type="entry name" value="HISTIDINE KINASE"/>
    <property type="match status" value="1"/>
</dbReference>
<dbReference type="GO" id="GO:0016301">
    <property type="term" value="F:kinase activity"/>
    <property type="evidence" value="ECO:0007669"/>
    <property type="project" value="UniProtKB-KW"/>
</dbReference>
<proteinExistence type="predicted"/>
<feature type="transmembrane region" description="Helical" evidence="6">
    <location>
        <begin position="116"/>
        <end position="139"/>
    </location>
</feature>
<dbReference type="PANTHER" id="PTHR43047">
    <property type="entry name" value="TWO-COMPONENT HISTIDINE PROTEIN KINASE"/>
    <property type="match status" value="1"/>
</dbReference>
<evidence type="ECO:0000313" key="9">
    <source>
        <dbReference type="Proteomes" id="UP001495147"/>
    </source>
</evidence>
<dbReference type="SMART" id="SM00388">
    <property type="entry name" value="HisKA"/>
    <property type="match status" value="1"/>
</dbReference>
<evidence type="ECO:0000256" key="6">
    <source>
        <dbReference type="SAM" id="Phobius"/>
    </source>
</evidence>
<feature type="transmembrane region" description="Helical" evidence="6">
    <location>
        <begin position="20"/>
        <end position="41"/>
    </location>
</feature>
<accession>A0ABV0FZ54</accession>
<dbReference type="InterPro" id="IPR004358">
    <property type="entry name" value="Sig_transdc_His_kin-like_C"/>
</dbReference>
<comment type="caution">
    <text evidence="8">The sequence shown here is derived from an EMBL/GenBank/DDBJ whole genome shotgun (WGS) entry which is preliminary data.</text>
</comment>
<feature type="transmembrane region" description="Helical" evidence="6">
    <location>
        <begin position="47"/>
        <end position="64"/>
    </location>
</feature>
<name>A0ABV0FZ54_9BURK</name>
<dbReference type="SMART" id="SM00387">
    <property type="entry name" value="HATPase_c"/>
    <property type="match status" value="1"/>
</dbReference>
<comment type="catalytic activity">
    <reaction evidence="1">
        <text>ATP + protein L-histidine = ADP + protein N-phospho-L-histidine.</text>
        <dbReference type="EC" id="2.7.13.3"/>
    </reaction>
</comment>
<dbReference type="InterPro" id="IPR036097">
    <property type="entry name" value="HisK_dim/P_sf"/>
</dbReference>
<dbReference type="Gene3D" id="1.10.287.130">
    <property type="match status" value="1"/>
</dbReference>
<feature type="domain" description="Histidine kinase" evidence="7">
    <location>
        <begin position="224"/>
        <end position="443"/>
    </location>
</feature>
<evidence type="ECO:0000313" key="8">
    <source>
        <dbReference type="EMBL" id="MEO3690639.1"/>
    </source>
</evidence>
<dbReference type="InterPro" id="IPR005467">
    <property type="entry name" value="His_kinase_dom"/>
</dbReference>
<evidence type="ECO:0000256" key="2">
    <source>
        <dbReference type="ARBA" id="ARBA00012438"/>
    </source>
</evidence>
<keyword evidence="4" id="KW-0808">Transferase</keyword>
<sequence>MVQAATSVERDLLELFRRQVPASMVGNVGVGSVTAVVLWLSGMHDGVPLWFGTVLALVALRTWHARGMTERIAHADAAGLRRLRLEIAGLMSATALTWGLMPWLSYHGENPLLDFFSITMLVGMTAGAVQSAAAVPLALRSYIVLGFSPFVVKSVFIGGTVYLAGGLLIIFTMLIWLSYARSAFRIVHRTLAATRENEALAEALRQERDAVRNAMRAKDLFLAGVSHDLRQPVHAIALYLHVLRSLRQDELSPDAVDRAASPIETACRTMSTQLSRLLELSRLEAGEARVHRSALPAAQLLDALRATFAPQAESKGLDLRFSAPPEVWLDTDPRLLQSMADNLVSNALRYTQAGGVLVSLRRWQGRWRLAVQDTGPGFDEALLPEMCTPYRRFDDSQRGTQDAGQGLGLALVARQAQLLGHELVVRSRPGRGSSFSLLIPAAAPGALNG</sequence>
<dbReference type="EMBL" id="JBDPZD010000001">
    <property type="protein sequence ID" value="MEO3690639.1"/>
    <property type="molecule type" value="Genomic_DNA"/>
</dbReference>
<dbReference type="Gene3D" id="3.30.565.10">
    <property type="entry name" value="Histidine kinase-like ATPase, C-terminal domain"/>
    <property type="match status" value="1"/>
</dbReference>
<feature type="transmembrane region" description="Helical" evidence="6">
    <location>
        <begin position="151"/>
        <end position="179"/>
    </location>
</feature>
<keyword evidence="9" id="KW-1185">Reference proteome</keyword>
<organism evidence="8 9">
    <name type="scientific">Roseateles paludis</name>
    <dbReference type="NCBI Taxonomy" id="3145238"/>
    <lineage>
        <taxon>Bacteria</taxon>
        <taxon>Pseudomonadati</taxon>
        <taxon>Pseudomonadota</taxon>
        <taxon>Betaproteobacteria</taxon>
        <taxon>Burkholderiales</taxon>
        <taxon>Sphaerotilaceae</taxon>
        <taxon>Roseateles</taxon>
    </lineage>
</organism>
<dbReference type="RefSeq" id="WP_347703463.1">
    <property type="nucleotide sequence ID" value="NZ_JBDPZD010000001.1"/>
</dbReference>
<dbReference type="CDD" id="cd00082">
    <property type="entry name" value="HisKA"/>
    <property type="match status" value="1"/>
</dbReference>
<protein>
    <recommendedName>
        <fullName evidence="2">histidine kinase</fullName>
        <ecNumber evidence="2">2.7.13.3</ecNumber>
    </recommendedName>
</protein>